<dbReference type="GeneID" id="5048491"/>
<dbReference type="AlphaFoldDB" id="A4QMH9"/>
<sequence>MNTSNAISYLKYGAKITNSYCVVILFDLFPYNTTNFVDLKISH</sequence>
<keyword evidence="1" id="KW-0934">Plastid</keyword>
<accession>A4QMH9</accession>
<dbReference type="RefSeq" id="YP_001152071.1">
    <property type="nucleotide sequence ID" value="NC_004677.2"/>
</dbReference>
<geneLocation type="chloroplast" evidence="1"/>
<organism evidence="1">
    <name type="scientific">Pinus koraiensis</name>
    <name type="common">Korean pine</name>
    <dbReference type="NCBI Taxonomy" id="88728"/>
    <lineage>
        <taxon>Eukaryota</taxon>
        <taxon>Viridiplantae</taxon>
        <taxon>Streptophyta</taxon>
        <taxon>Embryophyta</taxon>
        <taxon>Tracheophyta</taxon>
        <taxon>Spermatophyta</taxon>
        <taxon>Pinopsida</taxon>
        <taxon>Pinidae</taxon>
        <taxon>Conifers I</taxon>
        <taxon>Pinales</taxon>
        <taxon>Pinaceae</taxon>
        <taxon>Pinus</taxon>
        <taxon>Pinus subgen. Strobus</taxon>
    </lineage>
</organism>
<dbReference type="EMBL" id="AY228468">
    <property type="protein sequence ID" value="ABP35317.1"/>
    <property type="molecule type" value="Genomic_DNA"/>
</dbReference>
<proteinExistence type="predicted"/>
<name>A4QMH9_PINKO</name>
<reference evidence="1" key="1">
    <citation type="submission" date="2007-04" db="EMBL/GenBank/DDBJ databases">
        <authorList>
            <person name="Noh E.W."/>
            <person name="Lee J.S."/>
            <person name="Choi Y.I."/>
            <person name="Han M.S."/>
            <person name="Yi Y.S."/>
            <person name="Han S.U."/>
        </authorList>
    </citation>
    <scope>NUCLEOTIDE SEQUENCE</scope>
</reference>
<protein>
    <submittedName>
        <fullName evidence="1">ORF43a</fullName>
    </submittedName>
</protein>
<evidence type="ECO:0000313" key="1">
    <source>
        <dbReference type="EMBL" id="ABP35317.1"/>
    </source>
</evidence>
<keyword evidence="1" id="KW-0150">Chloroplast</keyword>